<dbReference type="STRING" id="2903.R1C850"/>
<dbReference type="RefSeq" id="XP_005771277.1">
    <property type="nucleotide sequence ID" value="XM_005771220.1"/>
</dbReference>
<dbReference type="GO" id="GO:0000151">
    <property type="term" value="C:ubiquitin ligase complex"/>
    <property type="evidence" value="ECO:0007669"/>
    <property type="project" value="TreeGrafter"/>
</dbReference>
<dbReference type="KEGG" id="ehx:EMIHUDRAFT_436179"/>
<dbReference type="PANTHER" id="PTHR12281:SF12">
    <property type="entry name" value="DEFECTIVE IN CULLIN NEDDYLATION PROTEIN"/>
    <property type="match status" value="1"/>
</dbReference>
<dbReference type="PANTHER" id="PTHR12281">
    <property type="entry name" value="RP42 RELATED"/>
    <property type="match status" value="1"/>
</dbReference>
<keyword evidence="4" id="KW-1185">Reference proteome</keyword>
<dbReference type="PROSITE" id="PS51229">
    <property type="entry name" value="DCUN1"/>
    <property type="match status" value="1"/>
</dbReference>
<dbReference type="GO" id="GO:0031624">
    <property type="term" value="F:ubiquitin conjugating enzyme binding"/>
    <property type="evidence" value="ECO:0007669"/>
    <property type="project" value="TreeGrafter"/>
</dbReference>
<dbReference type="GeneID" id="17264395"/>
<reference evidence="4" key="1">
    <citation type="journal article" date="2013" name="Nature">
        <title>Pan genome of the phytoplankton Emiliania underpins its global distribution.</title>
        <authorList>
            <person name="Read B.A."/>
            <person name="Kegel J."/>
            <person name="Klute M.J."/>
            <person name="Kuo A."/>
            <person name="Lefebvre S.C."/>
            <person name="Maumus F."/>
            <person name="Mayer C."/>
            <person name="Miller J."/>
            <person name="Monier A."/>
            <person name="Salamov A."/>
            <person name="Young J."/>
            <person name="Aguilar M."/>
            <person name="Claverie J.M."/>
            <person name="Frickenhaus S."/>
            <person name="Gonzalez K."/>
            <person name="Herman E.K."/>
            <person name="Lin Y.C."/>
            <person name="Napier J."/>
            <person name="Ogata H."/>
            <person name="Sarno A.F."/>
            <person name="Shmutz J."/>
            <person name="Schroeder D."/>
            <person name="de Vargas C."/>
            <person name="Verret F."/>
            <person name="von Dassow P."/>
            <person name="Valentin K."/>
            <person name="Van de Peer Y."/>
            <person name="Wheeler G."/>
            <person name="Dacks J.B."/>
            <person name="Delwiche C.F."/>
            <person name="Dyhrman S.T."/>
            <person name="Glockner G."/>
            <person name="John U."/>
            <person name="Richards T."/>
            <person name="Worden A.Z."/>
            <person name="Zhang X."/>
            <person name="Grigoriev I.V."/>
            <person name="Allen A.E."/>
            <person name="Bidle K."/>
            <person name="Borodovsky M."/>
            <person name="Bowler C."/>
            <person name="Brownlee C."/>
            <person name="Cock J.M."/>
            <person name="Elias M."/>
            <person name="Gladyshev V.N."/>
            <person name="Groth M."/>
            <person name="Guda C."/>
            <person name="Hadaegh A."/>
            <person name="Iglesias-Rodriguez M.D."/>
            <person name="Jenkins J."/>
            <person name="Jones B.M."/>
            <person name="Lawson T."/>
            <person name="Leese F."/>
            <person name="Lindquist E."/>
            <person name="Lobanov A."/>
            <person name="Lomsadze A."/>
            <person name="Malik S.B."/>
            <person name="Marsh M.E."/>
            <person name="Mackinder L."/>
            <person name="Mock T."/>
            <person name="Mueller-Roeber B."/>
            <person name="Pagarete A."/>
            <person name="Parker M."/>
            <person name="Probert I."/>
            <person name="Quesneville H."/>
            <person name="Raines C."/>
            <person name="Rensing S.A."/>
            <person name="Riano-Pachon D.M."/>
            <person name="Richier S."/>
            <person name="Rokitta S."/>
            <person name="Shiraiwa Y."/>
            <person name="Soanes D.M."/>
            <person name="van der Giezen M."/>
            <person name="Wahlund T.M."/>
            <person name="Williams B."/>
            <person name="Wilson W."/>
            <person name="Wolfe G."/>
            <person name="Wurch L.L."/>
        </authorList>
    </citation>
    <scope>NUCLEOTIDE SEQUENCE</scope>
</reference>
<dbReference type="OMA" id="SEDHGHK"/>
<proteinExistence type="predicted"/>
<feature type="domain" description="DCUN1" evidence="2">
    <location>
        <begin position="1"/>
        <end position="163"/>
    </location>
</feature>
<dbReference type="InterPro" id="IPR005176">
    <property type="entry name" value="PONY_dom"/>
</dbReference>
<accession>A0A0D3J5U9</accession>
<dbReference type="GO" id="GO:0045116">
    <property type="term" value="P:protein neddylation"/>
    <property type="evidence" value="ECO:0007669"/>
    <property type="project" value="TreeGrafter"/>
</dbReference>
<evidence type="ECO:0000313" key="4">
    <source>
        <dbReference type="Proteomes" id="UP000013827"/>
    </source>
</evidence>
<evidence type="ECO:0000259" key="2">
    <source>
        <dbReference type="PROSITE" id="PS51229"/>
    </source>
</evidence>
<dbReference type="EnsemblProtists" id="EOD18884">
    <property type="protein sequence ID" value="EOD18884"/>
    <property type="gene ID" value="EMIHUDRAFT_451253"/>
</dbReference>
<dbReference type="GO" id="GO:0097602">
    <property type="term" value="F:cullin family protein binding"/>
    <property type="evidence" value="ECO:0007669"/>
    <property type="project" value="TreeGrafter"/>
</dbReference>
<dbReference type="InterPro" id="IPR042460">
    <property type="entry name" value="DCN1-like_PONY"/>
</dbReference>
<dbReference type="RefSeq" id="XP_005771313.1">
    <property type="nucleotide sequence ID" value="XM_005771256.1"/>
</dbReference>
<dbReference type="GeneID" id="17264431"/>
<dbReference type="Proteomes" id="UP000013827">
    <property type="component" value="Unassembled WGS sequence"/>
</dbReference>
<protein>
    <recommendedName>
        <fullName evidence="1">Defective in cullin neddylation protein</fullName>
    </recommendedName>
</protein>
<dbReference type="Gene3D" id="1.10.238.10">
    <property type="entry name" value="EF-hand"/>
    <property type="match status" value="1"/>
</dbReference>
<dbReference type="eggNOG" id="KOG3077">
    <property type="taxonomic scope" value="Eukaryota"/>
</dbReference>
<dbReference type="KEGG" id="ehx:EMIHUDRAFT_451253"/>
<dbReference type="HOGENOM" id="CLU_047042_6_0_1"/>
<name>A0A0D3J5U9_EMIH1</name>
<evidence type="ECO:0000256" key="1">
    <source>
        <dbReference type="RuleBase" id="RU410713"/>
    </source>
</evidence>
<dbReference type="Pfam" id="PF03556">
    <property type="entry name" value="Cullin_binding"/>
    <property type="match status" value="1"/>
</dbReference>
<dbReference type="PaxDb" id="2903-EOD18848"/>
<evidence type="ECO:0000313" key="3">
    <source>
        <dbReference type="EnsemblProtists" id="EOD18884"/>
    </source>
</evidence>
<dbReference type="GO" id="GO:0032182">
    <property type="term" value="F:ubiquitin-like protein binding"/>
    <property type="evidence" value="ECO:0007669"/>
    <property type="project" value="TreeGrafter"/>
</dbReference>
<dbReference type="AlphaFoldDB" id="A0A0D3J5U9"/>
<dbReference type="InterPro" id="IPR014764">
    <property type="entry name" value="DCN-prot"/>
</dbReference>
<organism evidence="3 4">
    <name type="scientific">Emiliania huxleyi (strain CCMP1516)</name>
    <dbReference type="NCBI Taxonomy" id="280463"/>
    <lineage>
        <taxon>Eukaryota</taxon>
        <taxon>Haptista</taxon>
        <taxon>Haptophyta</taxon>
        <taxon>Prymnesiophyceae</taxon>
        <taxon>Isochrysidales</taxon>
        <taxon>Noelaerhabdaceae</taxon>
        <taxon>Emiliania</taxon>
    </lineage>
</organism>
<comment type="function">
    <text evidence="1">Neddylation of cullins play an essential role in the regulation of SCF-type complexes activity.</text>
</comment>
<dbReference type="Gene3D" id="1.10.238.200">
    <property type="entry name" value="Cullin, PONY binding domain"/>
    <property type="match status" value="1"/>
</dbReference>
<dbReference type="EnsemblProtists" id="EOD18848">
    <property type="protein sequence ID" value="EOD18848"/>
    <property type="gene ID" value="EMIHUDRAFT_436179"/>
</dbReference>
<reference evidence="3" key="2">
    <citation type="submission" date="2024-10" db="UniProtKB">
        <authorList>
            <consortium name="EnsemblProtists"/>
        </authorList>
    </citation>
    <scope>IDENTIFICATION</scope>
</reference>
<sequence length="169" mass="19072">MGVDPSDVTLLVLAWAMGASKMGYLTHQEWETGAGRLGGASSAAELQKELQALFQALLGDIERFRDLHSFTHRFCREDPRRKNIDVNSAVVMLGLLFKPTWPAHASSLCEYFSGHKQLAQRGVSHDEWMMALQFCREILPDCSNFQDDGAWPVLLDDYVEWRRAKDGNA</sequence>